<reference evidence="10" key="1">
    <citation type="submission" date="2021-04" db="EMBL/GenBank/DDBJ databases">
        <authorList>
            <consortium name="Molecular Ecology Group"/>
        </authorList>
    </citation>
    <scope>NUCLEOTIDE SEQUENCE</scope>
</reference>
<gene>
    <name evidence="10" type="ORF">CUNI_LOCUS18060</name>
</gene>
<comment type="similarity">
    <text evidence="2">Belongs to the polycystin family.</text>
</comment>
<feature type="domain" description="Polycystin cation channel PKD1/PKD2" evidence="8">
    <location>
        <begin position="370"/>
        <end position="475"/>
    </location>
</feature>
<dbReference type="GO" id="GO:0005262">
    <property type="term" value="F:calcium channel activity"/>
    <property type="evidence" value="ECO:0007669"/>
    <property type="project" value="TreeGrafter"/>
</dbReference>
<dbReference type="PANTHER" id="PTHR10877">
    <property type="entry name" value="POLYCYSTIN FAMILY MEMBER"/>
    <property type="match status" value="1"/>
</dbReference>
<feature type="transmembrane region" description="Helical" evidence="7">
    <location>
        <begin position="385"/>
        <end position="407"/>
    </location>
</feature>
<evidence type="ECO:0000256" key="5">
    <source>
        <dbReference type="ARBA" id="ARBA00023136"/>
    </source>
</evidence>
<name>A0A8S3ZWR8_9EUPU</name>
<evidence type="ECO:0000259" key="8">
    <source>
        <dbReference type="Pfam" id="PF08016"/>
    </source>
</evidence>
<dbReference type="InterPro" id="IPR046791">
    <property type="entry name" value="Polycystin_dom"/>
</dbReference>
<feature type="transmembrane region" description="Helical" evidence="7">
    <location>
        <begin position="355"/>
        <end position="373"/>
    </location>
</feature>
<feature type="domain" description="Polycystin cation channel PKD1/PKD2" evidence="8">
    <location>
        <begin position="274"/>
        <end position="369"/>
    </location>
</feature>
<feature type="domain" description="Polycystin" evidence="9">
    <location>
        <begin position="160"/>
        <end position="266"/>
    </location>
</feature>
<keyword evidence="5 7" id="KW-0472">Membrane</keyword>
<evidence type="ECO:0000256" key="7">
    <source>
        <dbReference type="SAM" id="Phobius"/>
    </source>
</evidence>
<evidence type="ECO:0000256" key="4">
    <source>
        <dbReference type="ARBA" id="ARBA00022989"/>
    </source>
</evidence>
<feature type="domain" description="Polycystin" evidence="9">
    <location>
        <begin position="40"/>
        <end position="144"/>
    </location>
</feature>
<dbReference type="InterPro" id="IPR051223">
    <property type="entry name" value="Polycystin"/>
</dbReference>
<dbReference type="FunFam" id="1.10.287.70:FF:000086">
    <property type="entry name" value="Polycystic kidney disease 2"/>
    <property type="match status" value="1"/>
</dbReference>
<comment type="caution">
    <text evidence="10">The sequence shown here is derived from an EMBL/GenBank/DDBJ whole genome shotgun (WGS) entry which is preliminary data.</text>
</comment>
<feature type="non-terminal residue" evidence="10">
    <location>
        <position position="518"/>
    </location>
</feature>
<dbReference type="Pfam" id="PF08016">
    <property type="entry name" value="PKD_channel"/>
    <property type="match status" value="2"/>
</dbReference>
<dbReference type="GO" id="GO:0016020">
    <property type="term" value="C:membrane"/>
    <property type="evidence" value="ECO:0007669"/>
    <property type="project" value="UniProtKB-SubCell"/>
</dbReference>
<proteinExistence type="inferred from homology"/>
<feature type="transmembrane region" description="Helical" evidence="7">
    <location>
        <begin position="447"/>
        <end position="469"/>
    </location>
</feature>
<sequence length="518" mass="59636">TLFYVTFFILIVIMSYNNRDKRSFSLKLSISNCLDGSGSFNKIMQPAHVWSWAQNSLVSFLYPDFNSSGMQVDGGDKLLSDMVSYRIGPTRFRQHRARDETCSLHSVMKQLAVRCSPPWSAAGRDWEDYGTNWTTDFRKTDQTQEVEKIPEACRTQGAGKKPEADHKQGSSNAAHTDDMHDSAWIYRTWSDIGGLPITGNLGLYPPGGYVVDFDGSNWVDNRTRIVLVELTLYSPNVNMFAKITAVFEFPQAEVVMGYLHIHPFRLFIYLGNFPILHMIFDYLVYAVTVWFVLRQADKLCHERLQFFKKFWNIIELINLLCSVSAVILHVGRYIISEDVSKEAFKTTGQFYNFQTLAIWDELFGFLVAFRMSVLGATMMRSARDLLSFMLVFIVMLFAFLCFSYVTFGTFMKSYRTTVDAFESLLLLSLGKLEYQLMNDVSRVLTPAFIFLYTLFIVFILLNMLVSILMDSFAQVREDINNQPSDYELIEYIVSATTFYMWRYGPFRAVWAAVRKAGL</sequence>
<evidence type="ECO:0000313" key="10">
    <source>
        <dbReference type="EMBL" id="CAG5132502.1"/>
    </source>
</evidence>
<dbReference type="AlphaFoldDB" id="A0A8S3ZWR8"/>
<protein>
    <submittedName>
        <fullName evidence="10">Uncharacterized protein</fullName>
    </submittedName>
</protein>
<feature type="transmembrane region" description="Helical" evidence="7">
    <location>
        <begin position="313"/>
        <end position="335"/>
    </location>
</feature>
<evidence type="ECO:0000313" key="11">
    <source>
        <dbReference type="Proteomes" id="UP000678393"/>
    </source>
</evidence>
<accession>A0A8S3ZWR8</accession>
<feature type="non-terminal residue" evidence="10">
    <location>
        <position position="1"/>
    </location>
</feature>
<keyword evidence="11" id="KW-1185">Reference proteome</keyword>
<feature type="region of interest" description="Disordered" evidence="6">
    <location>
        <begin position="153"/>
        <end position="176"/>
    </location>
</feature>
<dbReference type="OrthoDB" id="444119at2759"/>
<evidence type="ECO:0000256" key="6">
    <source>
        <dbReference type="SAM" id="MobiDB-lite"/>
    </source>
</evidence>
<dbReference type="Proteomes" id="UP000678393">
    <property type="component" value="Unassembled WGS sequence"/>
</dbReference>
<keyword evidence="3 7" id="KW-0812">Transmembrane</keyword>
<dbReference type="EMBL" id="CAJHNH020005445">
    <property type="protein sequence ID" value="CAG5132502.1"/>
    <property type="molecule type" value="Genomic_DNA"/>
</dbReference>
<comment type="subcellular location">
    <subcellularLocation>
        <location evidence="1">Membrane</location>
        <topology evidence="1">Multi-pass membrane protein</topology>
    </subcellularLocation>
</comment>
<dbReference type="Gene3D" id="1.10.287.70">
    <property type="match status" value="1"/>
</dbReference>
<organism evidence="10 11">
    <name type="scientific">Candidula unifasciata</name>
    <dbReference type="NCBI Taxonomy" id="100452"/>
    <lineage>
        <taxon>Eukaryota</taxon>
        <taxon>Metazoa</taxon>
        <taxon>Spiralia</taxon>
        <taxon>Lophotrochozoa</taxon>
        <taxon>Mollusca</taxon>
        <taxon>Gastropoda</taxon>
        <taxon>Heterobranchia</taxon>
        <taxon>Euthyneura</taxon>
        <taxon>Panpulmonata</taxon>
        <taxon>Eupulmonata</taxon>
        <taxon>Stylommatophora</taxon>
        <taxon>Helicina</taxon>
        <taxon>Helicoidea</taxon>
        <taxon>Geomitridae</taxon>
        <taxon>Candidula</taxon>
    </lineage>
</organism>
<dbReference type="Pfam" id="PF20519">
    <property type="entry name" value="Polycystin_dom"/>
    <property type="match status" value="2"/>
</dbReference>
<dbReference type="PANTHER" id="PTHR10877:SF194">
    <property type="entry name" value="LOCATION OF VULVA DEFECTIVE 1"/>
    <property type="match status" value="1"/>
</dbReference>
<evidence type="ECO:0000256" key="2">
    <source>
        <dbReference type="ARBA" id="ARBA00007200"/>
    </source>
</evidence>
<evidence type="ECO:0000256" key="3">
    <source>
        <dbReference type="ARBA" id="ARBA00022692"/>
    </source>
</evidence>
<feature type="transmembrane region" description="Helical" evidence="7">
    <location>
        <begin position="266"/>
        <end position="293"/>
    </location>
</feature>
<evidence type="ECO:0000256" key="1">
    <source>
        <dbReference type="ARBA" id="ARBA00004141"/>
    </source>
</evidence>
<evidence type="ECO:0000259" key="9">
    <source>
        <dbReference type="Pfam" id="PF20519"/>
    </source>
</evidence>
<dbReference type="GO" id="GO:0050982">
    <property type="term" value="P:detection of mechanical stimulus"/>
    <property type="evidence" value="ECO:0007669"/>
    <property type="project" value="TreeGrafter"/>
</dbReference>
<keyword evidence="4 7" id="KW-1133">Transmembrane helix</keyword>
<dbReference type="InterPro" id="IPR013122">
    <property type="entry name" value="PKD1_2_channel"/>
</dbReference>